<dbReference type="PANTHER" id="PTHR30055:SF234">
    <property type="entry name" value="HTH-TYPE TRANSCRIPTIONAL REGULATOR BETI"/>
    <property type="match status" value="1"/>
</dbReference>
<keyword evidence="2 4" id="KW-0238">DNA-binding</keyword>
<reference evidence="6" key="1">
    <citation type="submission" date="2020-11" db="EMBL/GenBank/DDBJ databases">
        <title>Sequencing the genomes of 1000 actinobacteria strains.</title>
        <authorList>
            <person name="Klenk H.-P."/>
        </authorList>
    </citation>
    <scope>NUCLEOTIDE SEQUENCE</scope>
    <source>
        <strain evidence="6">DSM 45356</strain>
    </source>
</reference>
<evidence type="ECO:0000256" key="4">
    <source>
        <dbReference type="PROSITE-ProRule" id="PRU00335"/>
    </source>
</evidence>
<evidence type="ECO:0000256" key="2">
    <source>
        <dbReference type="ARBA" id="ARBA00023125"/>
    </source>
</evidence>
<dbReference type="Proteomes" id="UP000622552">
    <property type="component" value="Unassembled WGS sequence"/>
</dbReference>
<name>A0A8J7GFJ5_9ACTN</name>
<evidence type="ECO:0000256" key="3">
    <source>
        <dbReference type="ARBA" id="ARBA00023163"/>
    </source>
</evidence>
<dbReference type="Pfam" id="PF00440">
    <property type="entry name" value="TetR_N"/>
    <property type="match status" value="1"/>
</dbReference>
<protein>
    <submittedName>
        <fullName evidence="6">AcrR family transcriptional regulator</fullName>
    </submittedName>
</protein>
<organism evidence="6 7">
    <name type="scientific">Longispora fulva</name>
    <dbReference type="NCBI Taxonomy" id="619741"/>
    <lineage>
        <taxon>Bacteria</taxon>
        <taxon>Bacillati</taxon>
        <taxon>Actinomycetota</taxon>
        <taxon>Actinomycetes</taxon>
        <taxon>Micromonosporales</taxon>
        <taxon>Micromonosporaceae</taxon>
        <taxon>Longispora</taxon>
    </lineage>
</organism>
<dbReference type="EMBL" id="JADOUF010000001">
    <property type="protein sequence ID" value="MBG6137934.1"/>
    <property type="molecule type" value="Genomic_DNA"/>
</dbReference>
<proteinExistence type="predicted"/>
<keyword evidence="7" id="KW-1185">Reference proteome</keyword>
<dbReference type="PANTHER" id="PTHR30055">
    <property type="entry name" value="HTH-TYPE TRANSCRIPTIONAL REGULATOR RUTR"/>
    <property type="match status" value="1"/>
</dbReference>
<keyword evidence="3" id="KW-0804">Transcription</keyword>
<dbReference type="InterPro" id="IPR050109">
    <property type="entry name" value="HTH-type_TetR-like_transc_reg"/>
</dbReference>
<dbReference type="GO" id="GO:0003700">
    <property type="term" value="F:DNA-binding transcription factor activity"/>
    <property type="evidence" value="ECO:0007669"/>
    <property type="project" value="TreeGrafter"/>
</dbReference>
<keyword evidence="1" id="KW-0805">Transcription regulation</keyword>
<dbReference type="GO" id="GO:0000976">
    <property type="term" value="F:transcription cis-regulatory region binding"/>
    <property type="evidence" value="ECO:0007669"/>
    <property type="project" value="TreeGrafter"/>
</dbReference>
<evidence type="ECO:0000259" key="5">
    <source>
        <dbReference type="PROSITE" id="PS50977"/>
    </source>
</evidence>
<feature type="domain" description="HTH tetR-type" evidence="5">
    <location>
        <begin position="10"/>
        <end position="70"/>
    </location>
</feature>
<dbReference type="PROSITE" id="PS50977">
    <property type="entry name" value="HTH_TETR_2"/>
    <property type="match status" value="1"/>
</dbReference>
<dbReference type="RefSeq" id="WP_197004743.1">
    <property type="nucleotide sequence ID" value="NZ_BONS01000017.1"/>
</dbReference>
<comment type="caution">
    <text evidence="6">The sequence shown here is derived from an EMBL/GenBank/DDBJ whole genome shotgun (WGS) entry which is preliminary data.</text>
</comment>
<gene>
    <name evidence="6" type="ORF">IW245_004128</name>
</gene>
<dbReference type="Gene3D" id="1.10.357.10">
    <property type="entry name" value="Tetracycline Repressor, domain 2"/>
    <property type="match status" value="1"/>
</dbReference>
<sequence length="195" mass="21445">MTSNRQERSERTRERLLDATVESLIEIGYARTSMQEVCTRAELSRGAQLHHFPTKAGLMAAAIAHLTRKQTERVLAVGENLPEGPGRMAALIDLMWEGFSGPLAKASIELWVACANDPELRAVMLPVDRTLAHATLELCRKYSGGADPKVVETIGWLTIDLHRGIAVDELLGGDPKRRAHLLETWKLMAVAALDA</sequence>
<feature type="DNA-binding region" description="H-T-H motif" evidence="4">
    <location>
        <begin position="33"/>
        <end position="52"/>
    </location>
</feature>
<dbReference type="AlphaFoldDB" id="A0A8J7GFJ5"/>
<evidence type="ECO:0000256" key="1">
    <source>
        <dbReference type="ARBA" id="ARBA00023015"/>
    </source>
</evidence>
<dbReference type="InterPro" id="IPR009057">
    <property type="entry name" value="Homeodomain-like_sf"/>
</dbReference>
<dbReference type="InterPro" id="IPR001647">
    <property type="entry name" value="HTH_TetR"/>
</dbReference>
<dbReference type="SUPFAM" id="SSF46689">
    <property type="entry name" value="Homeodomain-like"/>
    <property type="match status" value="1"/>
</dbReference>
<evidence type="ECO:0000313" key="7">
    <source>
        <dbReference type="Proteomes" id="UP000622552"/>
    </source>
</evidence>
<evidence type="ECO:0000313" key="6">
    <source>
        <dbReference type="EMBL" id="MBG6137934.1"/>
    </source>
</evidence>
<accession>A0A8J7GFJ5</accession>